<dbReference type="Proteomes" id="UP000823941">
    <property type="component" value="Chromosome 25"/>
</dbReference>
<dbReference type="InterPro" id="IPR043502">
    <property type="entry name" value="DNA/RNA_pol_sf"/>
</dbReference>
<dbReference type="PANTHER" id="PTHR47027">
    <property type="entry name" value="REVERSE TRANSCRIPTASE DOMAIN-CONTAINING PROTEIN"/>
    <property type="match status" value="1"/>
</dbReference>
<reference evidence="2 3" key="1">
    <citation type="submission" date="2021-06" db="EMBL/GenBank/DDBJ databases">
        <title>A haploid diamondback moth (Plutella xylostella L.) genome assembly resolves 31 chromosomes and identifies a diamide resistance mutation.</title>
        <authorList>
            <person name="Ward C.M."/>
            <person name="Perry K.D."/>
            <person name="Baker G."/>
            <person name="Powis K."/>
            <person name="Heckel D.G."/>
            <person name="Baxter S.W."/>
        </authorList>
    </citation>
    <scope>NUCLEOTIDE SEQUENCE [LARGE SCALE GENOMIC DNA]</scope>
    <source>
        <strain evidence="2 3">LV</strain>
        <tissue evidence="2">Single pupa</tissue>
    </source>
</reference>
<evidence type="ECO:0000313" key="2">
    <source>
        <dbReference type="EMBL" id="KAG7297872.1"/>
    </source>
</evidence>
<keyword evidence="3" id="KW-1185">Reference proteome</keyword>
<protein>
    <recommendedName>
        <fullName evidence="1">Reverse transcriptase domain-containing protein</fullName>
    </recommendedName>
</protein>
<feature type="domain" description="Reverse transcriptase" evidence="1">
    <location>
        <begin position="1"/>
        <end position="219"/>
    </location>
</feature>
<evidence type="ECO:0000313" key="3">
    <source>
        <dbReference type="Proteomes" id="UP000823941"/>
    </source>
</evidence>
<dbReference type="InterPro" id="IPR045609">
    <property type="entry name" value="DUF6451"/>
</dbReference>
<dbReference type="CDD" id="cd01650">
    <property type="entry name" value="RT_nLTR_like"/>
    <property type="match status" value="1"/>
</dbReference>
<evidence type="ECO:0000259" key="1">
    <source>
        <dbReference type="PROSITE" id="PS50878"/>
    </source>
</evidence>
<dbReference type="SUPFAM" id="SSF56672">
    <property type="entry name" value="DNA/RNA polymerases"/>
    <property type="match status" value="1"/>
</dbReference>
<comment type="caution">
    <text evidence="2">The sequence shown here is derived from an EMBL/GenBank/DDBJ whole genome shotgun (WGS) entry which is preliminary data.</text>
</comment>
<dbReference type="Pfam" id="PF20049">
    <property type="entry name" value="DUF6451"/>
    <property type="match status" value="1"/>
</dbReference>
<dbReference type="Pfam" id="PF00078">
    <property type="entry name" value="RVT_1"/>
    <property type="match status" value="1"/>
</dbReference>
<dbReference type="PROSITE" id="PS50878">
    <property type="entry name" value="RT_POL"/>
    <property type="match status" value="1"/>
</dbReference>
<accession>A0ABQ7PY46</accession>
<sequence>MAAPIDEGLRKEQAGFRAGRSCTDQINLLRTVLEQCSEMQCEVFTLFVDFEKAFDRVKWSSIWKILRKKGIPEKIISMIRCLYTGSSCRVLHCGELTEPIHVTAGVKQGCLLSPLLFITVLDDVMRRATCESQRGLPWTQEQQLEDIDFADDLCLLSTKRQHLQSKIDDLAREAEKDGLRINCSKTKEMRLNTSDDCAVHVNGEAVERVNKFTYLGSVVDPHGGTEADIDARINKARSAFAQLKPVWDSSVIARRTKVRIFESNVKSVLLYGCETWFVRDDLTRRLQVFVNKCLRQILKVFWPRTISNTELWRLTNQRRIDSEIRLKKWSWIGHTLRRSEDHPPKIALTKWAASGKRKRGRPKTTWRRTVVQEAAALGMSWHEVEGMAQDRSEWKSTLRALCP</sequence>
<dbReference type="EMBL" id="JAHIBW010000025">
    <property type="protein sequence ID" value="KAG7297872.1"/>
    <property type="molecule type" value="Genomic_DNA"/>
</dbReference>
<dbReference type="InterPro" id="IPR000477">
    <property type="entry name" value="RT_dom"/>
</dbReference>
<dbReference type="PANTHER" id="PTHR47027:SF25">
    <property type="entry name" value="REVERSE TRANSCRIPTASE DOMAIN-CONTAINING PROTEIN"/>
    <property type="match status" value="1"/>
</dbReference>
<name>A0ABQ7PY46_PLUXY</name>
<organism evidence="2 3">
    <name type="scientific">Plutella xylostella</name>
    <name type="common">Diamondback moth</name>
    <name type="synonym">Plutella maculipennis</name>
    <dbReference type="NCBI Taxonomy" id="51655"/>
    <lineage>
        <taxon>Eukaryota</taxon>
        <taxon>Metazoa</taxon>
        <taxon>Ecdysozoa</taxon>
        <taxon>Arthropoda</taxon>
        <taxon>Hexapoda</taxon>
        <taxon>Insecta</taxon>
        <taxon>Pterygota</taxon>
        <taxon>Neoptera</taxon>
        <taxon>Endopterygota</taxon>
        <taxon>Lepidoptera</taxon>
        <taxon>Glossata</taxon>
        <taxon>Ditrysia</taxon>
        <taxon>Yponomeutoidea</taxon>
        <taxon>Plutellidae</taxon>
        <taxon>Plutella</taxon>
    </lineage>
</organism>
<gene>
    <name evidence="2" type="ORF">JYU34_018626</name>
</gene>
<proteinExistence type="predicted"/>